<dbReference type="Gene3D" id="3.40.630.30">
    <property type="match status" value="1"/>
</dbReference>
<evidence type="ECO:0000256" key="1">
    <source>
        <dbReference type="ARBA" id="ARBA00022679"/>
    </source>
</evidence>
<dbReference type="Proteomes" id="UP000295416">
    <property type="component" value="Unassembled WGS sequence"/>
</dbReference>
<evidence type="ECO:0000313" key="5">
    <source>
        <dbReference type="EMBL" id="TCP17320.1"/>
    </source>
</evidence>
<dbReference type="PANTHER" id="PTHR43792">
    <property type="entry name" value="GNAT FAMILY, PUTATIVE (AFU_ORTHOLOGUE AFUA_3G00765)-RELATED-RELATED"/>
    <property type="match status" value="1"/>
</dbReference>
<organism evidence="5 6">
    <name type="scientific">Scopulibacillus darangshiensis</name>
    <dbReference type="NCBI Taxonomy" id="442528"/>
    <lineage>
        <taxon>Bacteria</taxon>
        <taxon>Bacillati</taxon>
        <taxon>Bacillota</taxon>
        <taxon>Bacilli</taxon>
        <taxon>Bacillales</taxon>
        <taxon>Sporolactobacillaceae</taxon>
        <taxon>Scopulibacillus</taxon>
    </lineage>
</organism>
<keyword evidence="1 5" id="KW-0808">Transferase</keyword>
<gene>
    <name evidence="5" type="ORF">EV207_1794</name>
</gene>
<dbReference type="PROSITE" id="PS51186">
    <property type="entry name" value="GNAT"/>
    <property type="match status" value="1"/>
</dbReference>
<comment type="caution">
    <text evidence="5">The sequence shown here is derived from an EMBL/GenBank/DDBJ whole genome shotgun (WGS) entry which is preliminary data.</text>
</comment>
<dbReference type="AlphaFoldDB" id="A0A4R2N8L0"/>
<evidence type="ECO:0000256" key="3">
    <source>
        <dbReference type="ARBA" id="ARBA00038502"/>
    </source>
</evidence>
<evidence type="ECO:0000259" key="4">
    <source>
        <dbReference type="PROSITE" id="PS51186"/>
    </source>
</evidence>
<keyword evidence="2" id="KW-0012">Acyltransferase</keyword>
<evidence type="ECO:0000313" key="6">
    <source>
        <dbReference type="Proteomes" id="UP000295416"/>
    </source>
</evidence>
<name>A0A4R2N8L0_9BACL</name>
<dbReference type="OrthoDB" id="9801656at2"/>
<dbReference type="EMBL" id="SLXK01000079">
    <property type="protein sequence ID" value="TCP17320.1"/>
    <property type="molecule type" value="Genomic_DNA"/>
</dbReference>
<dbReference type="InterPro" id="IPR051531">
    <property type="entry name" value="N-acetyltransferase"/>
</dbReference>
<evidence type="ECO:0000256" key="2">
    <source>
        <dbReference type="ARBA" id="ARBA00023315"/>
    </source>
</evidence>
<dbReference type="InterPro" id="IPR000182">
    <property type="entry name" value="GNAT_dom"/>
</dbReference>
<reference evidence="5 6" key="1">
    <citation type="submission" date="2019-03" db="EMBL/GenBank/DDBJ databases">
        <title>Genomic Encyclopedia of Type Strains, Phase IV (KMG-IV): sequencing the most valuable type-strain genomes for metagenomic binning, comparative biology and taxonomic classification.</title>
        <authorList>
            <person name="Goeker M."/>
        </authorList>
    </citation>
    <scope>NUCLEOTIDE SEQUENCE [LARGE SCALE GENOMIC DNA]</scope>
    <source>
        <strain evidence="5 6">DSM 19377</strain>
    </source>
</reference>
<proteinExistence type="inferred from homology"/>
<dbReference type="RefSeq" id="WP_132748727.1">
    <property type="nucleotide sequence ID" value="NZ_SLXK01000079.1"/>
</dbReference>
<dbReference type="PANTHER" id="PTHR43792:SF8">
    <property type="entry name" value="[RIBOSOMAL PROTEIN US5]-ALANINE N-ACETYLTRANSFERASE"/>
    <property type="match status" value="1"/>
</dbReference>
<sequence length="173" mass="19829">MGVLIEKLHARDAESLYKFELENRSFFEKMVPTRGSEYYEFEIFKERHETLLNEQADGISYFYLIKAKSGSILGRINLVDIDRPQKIAYLGYRVGQMHTGKGVAKKALKLLLETLTDLNIKLVKAKTTTDNVASQKVLENNGFEQTESNGEEFEMNGQRLKFVNYIFTNSSLA</sequence>
<dbReference type="GO" id="GO:0008999">
    <property type="term" value="F:protein-N-terminal-alanine acetyltransferase activity"/>
    <property type="evidence" value="ECO:0007669"/>
    <property type="project" value="TreeGrafter"/>
</dbReference>
<accession>A0A4R2N8L0</accession>
<comment type="similarity">
    <text evidence="3">Belongs to the acetyltransferase family. RimJ subfamily.</text>
</comment>
<dbReference type="GO" id="GO:0005737">
    <property type="term" value="C:cytoplasm"/>
    <property type="evidence" value="ECO:0007669"/>
    <property type="project" value="TreeGrafter"/>
</dbReference>
<dbReference type="InterPro" id="IPR016181">
    <property type="entry name" value="Acyl_CoA_acyltransferase"/>
</dbReference>
<feature type="domain" description="N-acetyltransferase" evidence="4">
    <location>
        <begin position="3"/>
        <end position="170"/>
    </location>
</feature>
<keyword evidence="6" id="KW-1185">Reference proteome</keyword>
<protein>
    <submittedName>
        <fullName evidence="5">Ribosomal-protein-alanine N-acetyltransferase</fullName>
    </submittedName>
</protein>
<dbReference type="SUPFAM" id="SSF55729">
    <property type="entry name" value="Acyl-CoA N-acyltransferases (Nat)"/>
    <property type="match status" value="1"/>
</dbReference>
<dbReference type="Pfam" id="PF13302">
    <property type="entry name" value="Acetyltransf_3"/>
    <property type="match status" value="1"/>
</dbReference>